<dbReference type="OrthoDB" id="9783047at2"/>
<dbReference type="Pfam" id="PF25967">
    <property type="entry name" value="RND-MFP_C"/>
    <property type="match status" value="1"/>
</dbReference>
<dbReference type="Pfam" id="PF25876">
    <property type="entry name" value="HH_MFP_RND"/>
    <property type="match status" value="1"/>
</dbReference>
<dbReference type="InterPro" id="IPR058626">
    <property type="entry name" value="MdtA-like_b-barrel"/>
</dbReference>
<feature type="domain" description="Multidrug resistance protein MdtA-like C-terminal permuted SH3" evidence="7">
    <location>
        <begin position="307"/>
        <end position="367"/>
    </location>
</feature>
<dbReference type="GO" id="GO:0005886">
    <property type="term" value="C:plasma membrane"/>
    <property type="evidence" value="ECO:0007669"/>
    <property type="project" value="TreeGrafter"/>
</dbReference>
<dbReference type="FunFam" id="2.40.420.20:FF:000001">
    <property type="entry name" value="Efflux RND transporter periplasmic adaptor subunit"/>
    <property type="match status" value="1"/>
</dbReference>
<dbReference type="InterPro" id="IPR058625">
    <property type="entry name" value="MdtA-like_BSH"/>
</dbReference>
<feature type="domain" description="Multidrug resistance protein MdtA-like beta-barrel" evidence="6">
    <location>
        <begin position="212"/>
        <end position="299"/>
    </location>
</feature>
<dbReference type="GO" id="GO:0046677">
    <property type="term" value="P:response to antibiotic"/>
    <property type="evidence" value="ECO:0007669"/>
    <property type="project" value="TreeGrafter"/>
</dbReference>
<gene>
    <name evidence="8" type="primary">ttgA</name>
    <name evidence="8" type="ORF">NSJP_3284</name>
</gene>
<evidence type="ECO:0000313" key="8">
    <source>
        <dbReference type="EMBL" id="SLM49451.1"/>
    </source>
</evidence>
<feature type="region of interest" description="Disordered" evidence="3">
    <location>
        <begin position="373"/>
        <end position="399"/>
    </location>
</feature>
<dbReference type="Gene3D" id="2.40.30.170">
    <property type="match status" value="1"/>
</dbReference>
<reference evidence="8 9" key="1">
    <citation type="submission" date="2017-03" db="EMBL/GenBank/DDBJ databases">
        <authorList>
            <person name="Afonso C.L."/>
            <person name="Miller P.J."/>
            <person name="Scott M.A."/>
            <person name="Spackman E."/>
            <person name="Goraichik I."/>
            <person name="Dimitrov K.M."/>
            <person name="Suarez D.L."/>
            <person name="Swayne D.E."/>
        </authorList>
    </citation>
    <scope>NUCLEOTIDE SEQUENCE [LARGE SCALE GENOMIC DNA]</scope>
    <source>
        <strain evidence="8">Genome sequencing of Nitrospira japonica strain NJ11</strain>
    </source>
</reference>
<feature type="domain" description="Multidrug resistance protein MdtA-like alpha-helical hairpin" evidence="4">
    <location>
        <begin position="109"/>
        <end position="176"/>
    </location>
</feature>
<dbReference type="Gene3D" id="1.10.287.470">
    <property type="entry name" value="Helix hairpin bin"/>
    <property type="match status" value="1"/>
</dbReference>
<name>A0A1W1I941_9BACT</name>
<dbReference type="KEGG" id="nja:NSJP_3284"/>
<dbReference type="PANTHER" id="PTHR30158">
    <property type="entry name" value="ACRA/E-RELATED COMPONENT OF DRUG EFFLUX TRANSPORTER"/>
    <property type="match status" value="1"/>
</dbReference>
<dbReference type="RefSeq" id="WP_080887670.1">
    <property type="nucleotide sequence ID" value="NZ_LT828648.1"/>
</dbReference>
<proteinExistence type="inferred from homology"/>
<evidence type="ECO:0000256" key="1">
    <source>
        <dbReference type="ARBA" id="ARBA00004196"/>
    </source>
</evidence>
<keyword evidence="9" id="KW-1185">Reference proteome</keyword>
<evidence type="ECO:0000259" key="6">
    <source>
        <dbReference type="Pfam" id="PF25944"/>
    </source>
</evidence>
<evidence type="ECO:0000256" key="3">
    <source>
        <dbReference type="SAM" id="MobiDB-lite"/>
    </source>
</evidence>
<dbReference type="Proteomes" id="UP000192042">
    <property type="component" value="Chromosome I"/>
</dbReference>
<evidence type="ECO:0000256" key="2">
    <source>
        <dbReference type="ARBA" id="ARBA00009477"/>
    </source>
</evidence>
<sequence length="399" mass="43387">MNLDWNARQQSAACLLAIFITTFLFGCKGEVASSPPPQALEIGVVTVTPTSVPDEPEFIGQAEASRIVEIRSQVTGIIQERFFQEGREVKKGDRLYRIDEVPFRAAVVSAKGRVAQSEARFVHAKQDLARVKPLLEQDAVSQKDFDDAVAEQLAAKAALETAHGDLDKAKFDLDNTVIAAPISGLVERTRVYEGRLVSAQTDLLTVIHQIDPMYVVVNAPEAFLIKRREDTAAKKIQHPGVYKLTGTLIFLNGSRYAEDGVLDLLDVGLRSDTGERPARVTFPNHDGIIIPGQFVTVRFHGVTRSSVMLIPQRAVLQGPKGPIVYVVDADNNVQIRDVKATAWQGTQWLVEDGLVAGERVVVDSLQRVVPGTAVKPVPVETEAGSSGSPPSDPKSQTAK</sequence>
<dbReference type="NCBIfam" id="TIGR01730">
    <property type="entry name" value="RND_mfp"/>
    <property type="match status" value="1"/>
</dbReference>
<dbReference type="EMBL" id="LT828648">
    <property type="protein sequence ID" value="SLM49451.1"/>
    <property type="molecule type" value="Genomic_DNA"/>
</dbReference>
<dbReference type="PANTHER" id="PTHR30158:SF3">
    <property type="entry name" value="MULTIDRUG EFFLUX PUMP SUBUNIT ACRA-RELATED"/>
    <property type="match status" value="1"/>
</dbReference>
<dbReference type="STRING" id="1325564.NSJP_3284"/>
<dbReference type="InterPro" id="IPR058624">
    <property type="entry name" value="MdtA-like_HH"/>
</dbReference>
<dbReference type="AlphaFoldDB" id="A0A1W1I941"/>
<dbReference type="SUPFAM" id="SSF111369">
    <property type="entry name" value="HlyD-like secretion proteins"/>
    <property type="match status" value="1"/>
</dbReference>
<feature type="domain" description="Multidrug resistance protein MdtA-like barrel-sandwich hybrid" evidence="5">
    <location>
        <begin position="66"/>
        <end position="206"/>
    </location>
</feature>
<evidence type="ECO:0000259" key="5">
    <source>
        <dbReference type="Pfam" id="PF25917"/>
    </source>
</evidence>
<organism evidence="8 9">
    <name type="scientific">Nitrospira japonica</name>
    <dbReference type="NCBI Taxonomy" id="1325564"/>
    <lineage>
        <taxon>Bacteria</taxon>
        <taxon>Pseudomonadati</taxon>
        <taxon>Nitrospirota</taxon>
        <taxon>Nitrospiria</taxon>
        <taxon>Nitrospirales</taxon>
        <taxon>Nitrospiraceae</taxon>
        <taxon>Nitrospira</taxon>
    </lineage>
</organism>
<comment type="similarity">
    <text evidence="2">Belongs to the membrane fusion protein (MFP) (TC 8.A.1) family.</text>
</comment>
<dbReference type="GO" id="GO:0022857">
    <property type="term" value="F:transmembrane transporter activity"/>
    <property type="evidence" value="ECO:0007669"/>
    <property type="project" value="InterPro"/>
</dbReference>
<dbReference type="InterPro" id="IPR058627">
    <property type="entry name" value="MdtA-like_C"/>
</dbReference>
<dbReference type="InterPro" id="IPR006143">
    <property type="entry name" value="RND_pump_MFP"/>
</dbReference>
<comment type="subcellular location">
    <subcellularLocation>
        <location evidence="1">Cell envelope</location>
    </subcellularLocation>
</comment>
<accession>A0A1W1I941</accession>
<evidence type="ECO:0000259" key="7">
    <source>
        <dbReference type="Pfam" id="PF25967"/>
    </source>
</evidence>
<evidence type="ECO:0000259" key="4">
    <source>
        <dbReference type="Pfam" id="PF25876"/>
    </source>
</evidence>
<dbReference type="Gene3D" id="2.40.420.20">
    <property type="match status" value="1"/>
</dbReference>
<evidence type="ECO:0000313" key="9">
    <source>
        <dbReference type="Proteomes" id="UP000192042"/>
    </source>
</evidence>
<protein>
    <submittedName>
        <fullName evidence="8">RND efflux system, membrane fusion protein</fullName>
    </submittedName>
</protein>
<dbReference type="Pfam" id="PF25917">
    <property type="entry name" value="BSH_RND"/>
    <property type="match status" value="1"/>
</dbReference>
<dbReference type="Pfam" id="PF25944">
    <property type="entry name" value="Beta-barrel_RND"/>
    <property type="match status" value="1"/>
</dbReference>
<dbReference type="Gene3D" id="2.40.50.100">
    <property type="match status" value="1"/>
</dbReference>
<dbReference type="GO" id="GO:0030313">
    <property type="term" value="C:cell envelope"/>
    <property type="evidence" value="ECO:0007669"/>
    <property type="project" value="UniProtKB-SubCell"/>
</dbReference>